<comment type="subcellular location">
    <subcellularLocation>
        <location evidence="1">Membrane</location>
        <topology evidence="1">Single-pass type I membrane protein</topology>
    </subcellularLocation>
</comment>
<keyword evidence="4" id="KW-0325">Glycoprotein</keyword>
<evidence type="ECO:0000313" key="9">
    <source>
        <dbReference type="Proteomes" id="UP000267606"/>
    </source>
</evidence>
<dbReference type="PANTHER" id="PTHR11640">
    <property type="entry name" value="NEPHRIN"/>
    <property type="match status" value="1"/>
</dbReference>
<accession>A0A183GXV3</accession>
<dbReference type="SUPFAM" id="SSF48726">
    <property type="entry name" value="Immunoglobulin"/>
    <property type="match status" value="5"/>
</dbReference>
<feature type="transmembrane region" description="Helical" evidence="6">
    <location>
        <begin position="573"/>
        <end position="594"/>
    </location>
</feature>
<evidence type="ECO:0000256" key="4">
    <source>
        <dbReference type="ARBA" id="ARBA00023180"/>
    </source>
</evidence>
<protein>
    <submittedName>
        <fullName evidence="10">Kin of IRRE-like protein 1</fullName>
    </submittedName>
</protein>
<evidence type="ECO:0000313" key="8">
    <source>
        <dbReference type="EMBL" id="VDO24382.1"/>
    </source>
</evidence>
<dbReference type="SMART" id="SM00408">
    <property type="entry name" value="IGc2"/>
    <property type="match status" value="4"/>
</dbReference>
<dbReference type="Pfam" id="PF08205">
    <property type="entry name" value="C2-set_2"/>
    <property type="match status" value="1"/>
</dbReference>
<dbReference type="GO" id="GO:0005886">
    <property type="term" value="C:plasma membrane"/>
    <property type="evidence" value="ECO:0007669"/>
    <property type="project" value="TreeGrafter"/>
</dbReference>
<dbReference type="Pfam" id="PF07679">
    <property type="entry name" value="I-set"/>
    <property type="match status" value="1"/>
</dbReference>
<dbReference type="GO" id="GO:0050839">
    <property type="term" value="F:cell adhesion molecule binding"/>
    <property type="evidence" value="ECO:0007669"/>
    <property type="project" value="TreeGrafter"/>
</dbReference>
<feature type="domain" description="Ig-like" evidence="7">
    <location>
        <begin position="289"/>
        <end position="374"/>
    </location>
</feature>
<dbReference type="Proteomes" id="UP000267606">
    <property type="component" value="Unassembled WGS sequence"/>
</dbReference>
<reference evidence="10" key="1">
    <citation type="submission" date="2016-06" db="UniProtKB">
        <authorList>
            <consortium name="WormBaseParasite"/>
        </authorList>
    </citation>
    <scope>IDENTIFICATION</scope>
</reference>
<evidence type="ECO:0000256" key="2">
    <source>
        <dbReference type="ARBA" id="ARBA00023136"/>
    </source>
</evidence>
<dbReference type="WBParaSite" id="OFLC_0000006201-mRNA-1">
    <property type="protein sequence ID" value="OFLC_0000006201-mRNA-1"/>
    <property type="gene ID" value="OFLC_0000006201"/>
</dbReference>
<dbReference type="EMBL" id="UZAJ01000015">
    <property type="protein sequence ID" value="VDO24382.1"/>
    <property type="molecule type" value="Genomic_DNA"/>
</dbReference>
<evidence type="ECO:0000256" key="1">
    <source>
        <dbReference type="ARBA" id="ARBA00004479"/>
    </source>
</evidence>
<feature type="domain" description="Ig-like" evidence="7">
    <location>
        <begin position="462"/>
        <end position="557"/>
    </location>
</feature>
<sequence>MKVKVLWMNVSTSKYDLIQFIKFRASTMNKIAQKMKWSVVYIIITISTYIYSQQRIIEGPTDTRVLIGSTALLKCRIEAQQGAVQWMKNGFGLGNDRDLSLYKRYSMEGRINKGEYNLRIINVQMDDDDEYACQVEAANENPSRVSSLAKLTVLVKPEDPKLLLPISNLRTVIGQHIQQSCISRHGKPQAKIGWVISDDPTATNILIWLGESKDKFSPVSDFISGQEMQNAHVVEYVNLNDDRTYNIISNISFAPRMEEDNKYLVCLVSHETYAKARSHAVRLDLSYPPRVEVKLDNNSRLYEHGSAQLFCDIKAKPSENLKIAWYRNGKEINVATARTLSISELKIDHHQSQYTCVATNAIGDSSDSIILNVTYGAYIISREQHQAVNLGETASFICEAIGNPAPTIYWTKVADNQILARGNNLTIESVQSWQRGEYECVATVQGFPPARLINYLHIRGPPSVSLSDEIIAAVGESLEIICEVRGRPQPQDVLWSLNGIMFEYGRLGGRIQIHQVPRQFGVESRLAIQNIKDSDFGTYNCSAYNELGRDFQTIQLKPKSIVDTFVGIVPPQYFIPTAFLLLSALFIMGCCSCWQCRRNSYKNAAEFSDDHSDVNVKIETLVGDHFFTDMYNSTSNESHRLLCSEDYISVPQSNPNCYYLSSSPLVNRSIYKVCTSHSFDCGIDEQNLHINHPYNSFASSATSTAAVTMSEPYRYQNSKGCALLETISKVSTSDAECTGPLQNGAIRMQERPKSQMSTHV</sequence>
<dbReference type="InterPro" id="IPR051275">
    <property type="entry name" value="Cell_adhesion_signaling"/>
</dbReference>
<dbReference type="STRING" id="387005.A0A183GXV3"/>
<feature type="domain" description="Ig-like" evidence="7">
    <location>
        <begin position="377"/>
        <end position="443"/>
    </location>
</feature>
<dbReference type="SMART" id="SM00409">
    <property type="entry name" value="IG"/>
    <property type="match status" value="4"/>
</dbReference>
<dbReference type="InterPro" id="IPR003599">
    <property type="entry name" value="Ig_sub"/>
</dbReference>
<keyword evidence="6" id="KW-1133">Transmembrane helix</keyword>
<evidence type="ECO:0000313" key="10">
    <source>
        <dbReference type="WBParaSite" id="OFLC_0000006201-mRNA-1"/>
    </source>
</evidence>
<evidence type="ECO:0000256" key="3">
    <source>
        <dbReference type="ARBA" id="ARBA00023157"/>
    </source>
</evidence>
<feature type="transmembrane region" description="Helical" evidence="6">
    <location>
        <begin position="35"/>
        <end position="52"/>
    </location>
</feature>
<proteinExistence type="predicted"/>
<gene>
    <name evidence="8" type="ORF">OFLC_LOCUS63</name>
</gene>
<keyword evidence="3" id="KW-1015">Disulfide bond</keyword>
<dbReference type="InterPro" id="IPR013162">
    <property type="entry name" value="CD80_C2-set"/>
</dbReference>
<dbReference type="GO" id="GO:0005911">
    <property type="term" value="C:cell-cell junction"/>
    <property type="evidence" value="ECO:0007669"/>
    <property type="project" value="TreeGrafter"/>
</dbReference>
<dbReference type="InterPro" id="IPR003598">
    <property type="entry name" value="Ig_sub2"/>
</dbReference>
<evidence type="ECO:0000259" key="7">
    <source>
        <dbReference type="PROSITE" id="PS50835"/>
    </source>
</evidence>
<keyword evidence="9" id="KW-1185">Reference proteome</keyword>
<dbReference type="AlphaFoldDB" id="A0A183GXV3"/>
<keyword evidence="5" id="KW-0393">Immunoglobulin domain</keyword>
<evidence type="ECO:0000256" key="5">
    <source>
        <dbReference type="ARBA" id="ARBA00023319"/>
    </source>
</evidence>
<evidence type="ECO:0000256" key="6">
    <source>
        <dbReference type="SAM" id="Phobius"/>
    </source>
</evidence>
<dbReference type="Gene3D" id="2.60.40.10">
    <property type="entry name" value="Immunoglobulins"/>
    <property type="match status" value="5"/>
</dbReference>
<organism evidence="10">
    <name type="scientific">Onchocerca flexuosa</name>
    <dbReference type="NCBI Taxonomy" id="387005"/>
    <lineage>
        <taxon>Eukaryota</taxon>
        <taxon>Metazoa</taxon>
        <taxon>Ecdysozoa</taxon>
        <taxon>Nematoda</taxon>
        <taxon>Chromadorea</taxon>
        <taxon>Rhabditida</taxon>
        <taxon>Spirurina</taxon>
        <taxon>Spiruromorpha</taxon>
        <taxon>Filarioidea</taxon>
        <taxon>Onchocercidae</taxon>
        <taxon>Onchocerca</taxon>
    </lineage>
</organism>
<dbReference type="GO" id="GO:0098609">
    <property type="term" value="P:cell-cell adhesion"/>
    <property type="evidence" value="ECO:0007669"/>
    <property type="project" value="TreeGrafter"/>
</dbReference>
<dbReference type="PROSITE" id="PS50835">
    <property type="entry name" value="IG_LIKE"/>
    <property type="match status" value="5"/>
</dbReference>
<dbReference type="PANTHER" id="PTHR11640:SF31">
    <property type="entry name" value="IRREGULAR CHIASM C-ROUGHEST PROTEIN-RELATED"/>
    <property type="match status" value="1"/>
</dbReference>
<name>A0A183GXV3_9BILA</name>
<feature type="domain" description="Ig-like" evidence="7">
    <location>
        <begin position="160"/>
        <end position="282"/>
    </location>
</feature>
<dbReference type="InterPro" id="IPR036179">
    <property type="entry name" value="Ig-like_dom_sf"/>
</dbReference>
<dbReference type="InterPro" id="IPR013783">
    <property type="entry name" value="Ig-like_fold"/>
</dbReference>
<dbReference type="Pfam" id="PF13927">
    <property type="entry name" value="Ig_3"/>
    <property type="match status" value="3"/>
</dbReference>
<reference evidence="8 9" key="2">
    <citation type="submission" date="2018-11" db="EMBL/GenBank/DDBJ databases">
        <authorList>
            <consortium name="Pathogen Informatics"/>
        </authorList>
    </citation>
    <scope>NUCLEOTIDE SEQUENCE [LARGE SCALE GENOMIC DNA]</scope>
</reference>
<dbReference type="InterPro" id="IPR007110">
    <property type="entry name" value="Ig-like_dom"/>
</dbReference>
<keyword evidence="6" id="KW-0812">Transmembrane</keyword>
<dbReference type="InterPro" id="IPR013098">
    <property type="entry name" value="Ig_I-set"/>
</dbReference>
<feature type="domain" description="Ig-like" evidence="7">
    <location>
        <begin position="54"/>
        <end position="149"/>
    </location>
</feature>
<keyword evidence="2 6" id="KW-0472">Membrane</keyword>